<keyword evidence="5" id="KW-1185">Reference proteome</keyword>
<dbReference type="Bgee" id="ENSPREG00000005931">
    <property type="expression patterns" value="Expressed in caudal fin and 1 other cell type or tissue"/>
</dbReference>
<dbReference type="InterPro" id="IPR036770">
    <property type="entry name" value="Ankyrin_rpt-contain_sf"/>
</dbReference>
<proteinExistence type="predicted"/>
<evidence type="ECO:0000256" key="1">
    <source>
        <dbReference type="ARBA" id="ARBA00022737"/>
    </source>
</evidence>
<dbReference type="AlphaFoldDB" id="A0A3P9NGT5"/>
<dbReference type="STRING" id="8081.ENSPREP00000008747"/>
<dbReference type="Proteomes" id="UP000242638">
    <property type="component" value="Unassembled WGS sequence"/>
</dbReference>
<dbReference type="GO" id="GO:0019901">
    <property type="term" value="F:protein kinase binding"/>
    <property type="evidence" value="ECO:0007669"/>
    <property type="project" value="TreeGrafter"/>
</dbReference>
<evidence type="ECO:0000256" key="2">
    <source>
        <dbReference type="ARBA" id="ARBA00023043"/>
    </source>
</evidence>
<protein>
    <submittedName>
        <fullName evidence="4">Cyclin-dependent kinase inhibitor 2A/B (p15, inhibits CDK4)</fullName>
    </submittedName>
</protein>
<dbReference type="OMA" id="HHQVTLY"/>
<dbReference type="InterPro" id="IPR002110">
    <property type="entry name" value="Ankyrin_rpt"/>
</dbReference>
<reference evidence="4" key="2">
    <citation type="submission" date="2025-08" db="UniProtKB">
        <authorList>
            <consortium name="Ensembl"/>
        </authorList>
    </citation>
    <scope>IDENTIFICATION</scope>
    <source>
        <strain evidence="4">Guanapo</strain>
    </source>
</reference>
<evidence type="ECO:0000313" key="5">
    <source>
        <dbReference type="Proteomes" id="UP000242638"/>
    </source>
</evidence>
<dbReference type="GO" id="GO:0004861">
    <property type="term" value="F:cyclin-dependent protein serine/threonine kinase inhibitor activity"/>
    <property type="evidence" value="ECO:0007669"/>
    <property type="project" value="TreeGrafter"/>
</dbReference>
<dbReference type="SUPFAM" id="SSF48403">
    <property type="entry name" value="Ankyrin repeat"/>
    <property type="match status" value="1"/>
</dbReference>
<dbReference type="PROSITE" id="PS50297">
    <property type="entry name" value="ANK_REP_REGION"/>
    <property type="match status" value="1"/>
</dbReference>
<evidence type="ECO:0000313" key="4">
    <source>
        <dbReference type="Ensembl" id="ENSPREP00000008747.1"/>
    </source>
</evidence>
<sequence>MTMTLEDELTTAAAKGRTAEVKSLLQKGAPVNGVNSFGRTALQVMMMGSSEVARLLLTSGADPNVADRSTGATPLHDAARTGFLDTVKLLVEAGADRQARDKDSCLPVDLARQSGHTDVVAALETL</sequence>
<dbReference type="GO" id="GO:2000045">
    <property type="term" value="P:regulation of G1/S transition of mitotic cell cycle"/>
    <property type="evidence" value="ECO:0007669"/>
    <property type="project" value="TreeGrafter"/>
</dbReference>
<reference evidence="4" key="3">
    <citation type="submission" date="2025-09" db="UniProtKB">
        <authorList>
            <consortium name="Ensembl"/>
        </authorList>
    </citation>
    <scope>IDENTIFICATION</scope>
    <source>
        <strain evidence="4">Guanapo</strain>
    </source>
</reference>
<dbReference type="GO" id="GO:0005634">
    <property type="term" value="C:nucleus"/>
    <property type="evidence" value="ECO:0007669"/>
    <property type="project" value="TreeGrafter"/>
</dbReference>
<organism evidence="4 5">
    <name type="scientific">Poecilia reticulata</name>
    <name type="common">Guppy</name>
    <name type="synonym">Acanthophacelus reticulatus</name>
    <dbReference type="NCBI Taxonomy" id="8081"/>
    <lineage>
        <taxon>Eukaryota</taxon>
        <taxon>Metazoa</taxon>
        <taxon>Chordata</taxon>
        <taxon>Craniata</taxon>
        <taxon>Vertebrata</taxon>
        <taxon>Euteleostomi</taxon>
        <taxon>Actinopterygii</taxon>
        <taxon>Neopterygii</taxon>
        <taxon>Teleostei</taxon>
        <taxon>Neoteleostei</taxon>
        <taxon>Acanthomorphata</taxon>
        <taxon>Ovalentaria</taxon>
        <taxon>Atherinomorphae</taxon>
        <taxon>Cyprinodontiformes</taxon>
        <taxon>Poeciliidae</taxon>
        <taxon>Poeciliinae</taxon>
        <taxon>Poecilia</taxon>
    </lineage>
</organism>
<dbReference type="Pfam" id="PF12796">
    <property type="entry name" value="Ank_2"/>
    <property type="match status" value="1"/>
</dbReference>
<evidence type="ECO:0000256" key="3">
    <source>
        <dbReference type="PROSITE-ProRule" id="PRU00023"/>
    </source>
</evidence>
<dbReference type="GO" id="GO:0005737">
    <property type="term" value="C:cytoplasm"/>
    <property type="evidence" value="ECO:0007669"/>
    <property type="project" value="TreeGrafter"/>
</dbReference>
<feature type="repeat" description="ANK" evidence="3">
    <location>
        <begin position="70"/>
        <end position="102"/>
    </location>
</feature>
<keyword evidence="2 3" id="KW-0040">ANK repeat</keyword>
<dbReference type="Ensembl" id="ENSPRET00000008853.1">
    <property type="protein sequence ID" value="ENSPREP00000008747.1"/>
    <property type="gene ID" value="ENSPREG00000005931.1"/>
</dbReference>
<dbReference type="SMART" id="SM00248">
    <property type="entry name" value="ANK"/>
    <property type="match status" value="3"/>
</dbReference>
<dbReference type="Gene3D" id="1.25.40.20">
    <property type="entry name" value="Ankyrin repeat-containing domain"/>
    <property type="match status" value="1"/>
</dbReference>
<keyword evidence="1" id="KW-0677">Repeat</keyword>
<dbReference type="PANTHER" id="PTHR24201">
    <property type="entry name" value="ANK_REP_REGION DOMAIN-CONTAINING PROTEIN"/>
    <property type="match status" value="1"/>
</dbReference>
<dbReference type="Pfam" id="PF13637">
    <property type="entry name" value="Ank_4"/>
    <property type="match status" value="1"/>
</dbReference>
<name>A0A3P9NGT5_POERE</name>
<dbReference type="GO" id="GO:0008285">
    <property type="term" value="P:negative regulation of cell population proliferation"/>
    <property type="evidence" value="ECO:0007669"/>
    <property type="project" value="TreeGrafter"/>
</dbReference>
<accession>A0A3P9NGT5</accession>
<dbReference type="InterPro" id="IPR050776">
    <property type="entry name" value="Ank_Repeat/CDKN_Inhibitor"/>
</dbReference>
<dbReference type="PANTHER" id="PTHR24201:SF8">
    <property type="entry name" value="CYCLIN-DEPENDENT KINASE 4 INHIBITOR B"/>
    <property type="match status" value="1"/>
</dbReference>
<dbReference type="GeneTree" id="ENSGT00940000159801"/>
<reference evidence="5" key="1">
    <citation type="submission" date="2013-11" db="EMBL/GenBank/DDBJ databases">
        <title>The genomic landscape of the Guanapo guppy.</title>
        <authorList>
            <person name="Kuenstner A."/>
            <person name="Dreyer C."/>
        </authorList>
    </citation>
    <scope>NUCLEOTIDE SEQUENCE</scope>
    <source>
        <strain evidence="5">Guanapo</strain>
    </source>
</reference>
<dbReference type="PROSITE" id="PS50088">
    <property type="entry name" value="ANK_REPEAT"/>
    <property type="match status" value="1"/>
</dbReference>